<comment type="caution">
    <text evidence="2">The sequence shown here is derived from an EMBL/GenBank/DDBJ whole genome shotgun (WGS) entry which is preliminary data.</text>
</comment>
<dbReference type="EMBL" id="SSTE01004737">
    <property type="protein sequence ID" value="KAA0061644.1"/>
    <property type="molecule type" value="Genomic_DNA"/>
</dbReference>
<reference evidence="4 5" key="1">
    <citation type="submission" date="2019-08" db="EMBL/GenBank/DDBJ databases">
        <title>Draft genome sequences of two oriental melons (Cucumis melo L. var makuwa).</title>
        <authorList>
            <person name="Kwon S.-Y."/>
        </authorList>
    </citation>
    <scope>NUCLEOTIDE SEQUENCE [LARGE SCALE GENOMIC DNA]</scope>
    <source>
        <strain evidence="5">cv. Chang Bougi</strain>
        <strain evidence="4">cv. SW 3</strain>
        <tissue evidence="2">Leaf</tissue>
    </source>
</reference>
<proteinExistence type="predicted"/>
<evidence type="ECO:0000313" key="2">
    <source>
        <dbReference type="EMBL" id="KAA0061644.1"/>
    </source>
</evidence>
<dbReference type="OrthoDB" id="2596766at2759"/>
<dbReference type="AlphaFoldDB" id="A0A5A7V305"/>
<dbReference type="EMBL" id="SSTD01013698">
    <property type="protein sequence ID" value="TYK05862.1"/>
    <property type="molecule type" value="Genomic_DNA"/>
</dbReference>
<evidence type="ECO:0000313" key="3">
    <source>
        <dbReference type="EMBL" id="TYK05862.1"/>
    </source>
</evidence>
<accession>A0A5A7V305</accession>
<dbReference type="Proteomes" id="UP000321393">
    <property type="component" value="Unassembled WGS sequence"/>
</dbReference>
<sequence length="262" mass="29218">MTTKTMSMENACSWETQPLQENLVSGSLMNRVGLKIVLEGDKVVLTKNEDFVGKGYLSNGVFVLDTISMNANASSSAYVIESVNLWHGRIGHVNFASIRKLKDFKLINTSESHETGFPTKGKTPYELWKGLSCLHSQGVRLPCSNVAHVRRATCLSDVHSLSFPSTHYLHRPSINWRELIPSFTHKKNIFTSISSSLPLVFTEHLHKPFVSILCAYECTLVLGSCVNLGEQPTSRLAPRSTELAFRAVVRHDTTINLINLIF</sequence>
<organism evidence="2 4">
    <name type="scientific">Cucumis melo var. makuwa</name>
    <name type="common">Oriental melon</name>
    <dbReference type="NCBI Taxonomy" id="1194695"/>
    <lineage>
        <taxon>Eukaryota</taxon>
        <taxon>Viridiplantae</taxon>
        <taxon>Streptophyta</taxon>
        <taxon>Embryophyta</taxon>
        <taxon>Tracheophyta</taxon>
        <taxon>Spermatophyta</taxon>
        <taxon>Magnoliopsida</taxon>
        <taxon>eudicotyledons</taxon>
        <taxon>Gunneridae</taxon>
        <taxon>Pentapetalae</taxon>
        <taxon>rosids</taxon>
        <taxon>fabids</taxon>
        <taxon>Cucurbitales</taxon>
        <taxon>Cucurbitaceae</taxon>
        <taxon>Benincaseae</taxon>
        <taxon>Cucumis</taxon>
    </lineage>
</organism>
<gene>
    <name evidence="3" type="ORF">E5676_scaffold1465G00170</name>
    <name evidence="2" type="ORF">E6C27_scaffold212G00130</name>
</gene>
<name>A0A5A7V305_CUCMM</name>
<dbReference type="Proteomes" id="UP000321947">
    <property type="component" value="Unassembled WGS sequence"/>
</dbReference>
<feature type="domain" description="GAG-pre-integrase" evidence="1">
    <location>
        <begin position="60"/>
        <end position="109"/>
    </location>
</feature>
<dbReference type="Pfam" id="PF13976">
    <property type="entry name" value="gag_pre-integrs"/>
    <property type="match status" value="1"/>
</dbReference>
<evidence type="ECO:0000313" key="4">
    <source>
        <dbReference type="Proteomes" id="UP000321393"/>
    </source>
</evidence>
<evidence type="ECO:0000313" key="5">
    <source>
        <dbReference type="Proteomes" id="UP000321947"/>
    </source>
</evidence>
<dbReference type="InterPro" id="IPR025724">
    <property type="entry name" value="GAG-pre-integrase_dom"/>
</dbReference>
<protein>
    <submittedName>
        <fullName evidence="2">Ty1-copia retrotransposon protein</fullName>
    </submittedName>
</protein>
<evidence type="ECO:0000259" key="1">
    <source>
        <dbReference type="Pfam" id="PF13976"/>
    </source>
</evidence>